<dbReference type="InterPro" id="IPR031657">
    <property type="entry name" value="REPA_OB_2"/>
</dbReference>
<dbReference type="InterPro" id="IPR003871">
    <property type="entry name" value="RFA1B/D_OB_1st"/>
</dbReference>
<dbReference type="CDD" id="cd04480">
    <property type="entry name" value="RPA1_DBD_A_like"/>
    <property type="match status" value="1"/>
</dbReference>
<dbReference type="Proteomes" id="UP000275267">
    <property type="component" value="Unassembled WGS sequence"/>
</dbReference>
<dbReference type="STRING" id="4540.A0A3L6T4N4"/>
<dbReference type="Gene3D" id="2.40.50.140">
    <property type="entry name" value="Nucleic acid-binding proteins"/>
    <property type="match status" value="2"/>
</dbReference>
<feature type="domain" description="Replication protein A OB" evidence="3">
    <location>
        <begin position="138"/>
        <end position="226"/>
    </location>
</feature>
<dbReference type="InterPro" id="IPR012340">
    <property type="entry name" value="NA-bd_OB-fold"/>
</dbReference>
<evidence type="ECO:0000256" key="1">
    <source>
        <dbReference type="ARBA" id="ARBA00023125"/>
    </source>
</evidence>
<keyword evidence="5" id="KW-1185">Reference proteome</keyword>
<dbReference type="SUPFAM" id="SSF50249">
    <property type="entry name" value="Nucleic acid-binding proteins"/>
    <property type="match status" value="2"/>
</dbReference>
<evidence type="ECO:0000313" key="4">
    <source>
        <dbReference type="EMBL" id="RLN33221.1"/>
    </source>
</evidence>
<dbReference type="EMBL" id="PQIB02000002">
    <property type="protein sequence ID" value="RLN33221.1"/>
    <property type="molecule type" value="Genomic_DNA"/>
</dbReference>
<keyword evidence="1" id="KW-0238">DNA-binding</keyword>
<dbReference type="CDD" id="cd04481">
    <property type="entry name" value="RPA1_DBD_B_like"/>
    <property type="match status" value="1"/>
</dbReference>
<comment type="caution">
    <text evidence="4">The sequence shown here is derived from an EMBL/GenBank/DDBJ whole genome shotgun (WGS) entry which is preliminary data.</text>
</comment>
<proteinExistence type="predicted"/>
<reference evidence="5" key="1">
    <citation type="journal article" date="2019" name="Nat. Commun.">
        <title>The genome of broomcorn millet.</title>
        <authorList>
            <person name="Zou C."/>
            <person name="Miki D."/>
            <person name="Li D."/>
            <person name="Tang Q."/>
            <person name="Xiao L."/>
            <person name="Rajput S."/>
            <person name="Deng P."/>
            <person name="Jia W."/>
            <person name="Huang R."/>
            <person name="Zhang M."/>
            <person name="Sun Y."/>
            <person name="Hu J."/>
            <person name="Fu X."/>
            <person name="Schnable P.S."/>
            <person name="Li F."/>
            <person name="Zhang H."/>
            <person name="Feng B."/>
            <person name="Zhu X."/>
            <person name="Liu R."/>
            <person name="Schnable J.C."/>
            <person name="Zhu J.-K."/>
            <person name="Zhang H."/>
        </authorList>
    </citation>
    <scope>NUCLEOTIDE SEQUENCE [LARGE SCALE GENOMIC DNA]</scope>
</reference>
<evidence type="ECO:0000259" key="3">
    <source>
        <dbReference type="Pfam" id="PF16900"/>
    </source>
</evidence>
<dbReference type="PANTHER" id="PTHR47165">
    <property type="entry name" value="OS03G0429900 PROTEIN"/>
    <property type="match status" value="1"/>
</dbReference>
<protein>
    <submittedName>
        <fullName evidence="4">Uncharacterized protein</fullName>
    </submittedName>
</protein>
<organism evidence="4 5">
    <name type="scientific">Panicum miliaceum</name>
    <name type="common">Proso millet</name>
    <name type="synonym">Broomcorn millet</name>
    <dbReference type="NCBI Taxonomy" id="4540"/>
    <lineage>
        <taxon>Eukaryota</taxon>
        <taxon>Viridiplantae</taxon>
        <taxon>Streptophyta</taxon>
        <taxon>Embryophyta</taxon>
        <taxon>Tracheophyta</taxon>
        <taxon>Spermatophyta</taxon>
        <taxon>Magnoliopsida</taxon>
        <taxon>Liliopsida</taxon>
        <taxon>Poales</taxon>
        <taxon>Poaceae</taxon>
        <taxon>PACMAD clade</taxon>
        <taxon>Panicoideae</taxon>
        <taxon>Panicodae</taxon>
        <taxon>Paniceae</taxon>
        <taxon>Panicinae</taxon>
        <taxon>Panicum</taxon>
        <taxon>Panicum sect. Panicum</taxon>
    </lineage>
</organism>
<dbReference type="Pfam" id="PF16900">
    <property type="entry name" value="REPA_OB_2"/>
    <property type="match status" value="1"/>
</dbReference>
<dbReference type="GO" id="GO:0003677">
    <property type="term" value="F:DNA binding"/>
    <property type="evidence" value="ECO:0007669"/>
    <property type="project" value="UniProtKB-KW"/>
</dbReference>
<name>A0A3L6T4N4_PANMI</name>
<dbReference type="Pfam" id="PF02721">
    <property type="entry name" value="DUF223"/>
    <property type="match status" value="1"/>
</dbReference>
<gene>
    <name evidence="4" type="ORF">C2845_PM03G16930</name>
</gene>
<dbReference type="AlphaFoldDB" id="A0A3L6T4N4"/>
<evidence type="ECO:0000313" key="5">
    <source>
        <dbReference type="Proteomes" id="UP000275267"/>
    </source>
</evidence>
<sequence length="227" mass="25597">MGEMLLPNLMVGNCHHRICVRVSRFWDFCDPADETKLLHTDMVLTDEEGNTIHVQIYPAASERFKQCIKEGNVYVFFYFRVKNSNDFYKPVENDLMFIFSKWTKFEEVVNVPPAFPIYAYSLASMEQLQACLDSRVLLTDVIGVTTAISNVGTMRTAMRQGESARRAITIRLPCNAMLDIVLWSERATSFPAKDIHRDGQDSPQIVIFVGTLVKSFGGMSLSGGSSC</sequence>
<dbReference type="PANTHER" id="PTHR47165:SF3">
    <property type="entry name" value="RETROTRANSPOSON-LIKE PROTEIN"/>
    <property type="match status" value="1"/>
</dbReference>
<accession>A0A3L6T4N4</accession>
<feature type="domain" description="Replication protein A 70 kDa DNA-binding subunit B/D first OB fold" evidence="2">
    <location>
        <begin position="17"/>
        <end position="105"/>
    </location>
</feature>
<dbReference type="OrthoDB" id="1931061at2759"/>
<evidence type="ECO:0000259" key="2">
    <source>
        <dbReference type="Pfam" id="PF02721"/>
    </source>
</evidence>